<dbReference type="RefSeq" id="XP_024743354.1">
    <property type="nucleotide sequence ID" value="XM_024879046.1"/>
</dbReference>
<dbReference type="GO" id="GO:0008154">
    <property type="term" value="P:actin polymerization or depolymerization"/>
    <property type="evidence" value="ECO:0007669"/>
    <property type="project" value="TreeGrafter"/>
</dbReference>
<feature type="compositionally biased region" description="Polar residues" evidence="1">
    <location>
        <begin position="323"/>
        <end position="339"/>
    </location>
</feature>
<dbReference type="SMART" id="SM00262">
    <property type="entry name" value="GEL"/>
    <property type="match status" value="2"/>
</dbReference>
<dbReference type="GO" id="GO:0051014">
    <property type="term" value="P:actin filament severing"/>
    <property type="evidence" value="ECO:0007669"/>
    <property type="project" value="TreeGrafter"/>
</dbReference>
<dbReference type="GO" id="GO:0015629">
    <property type="term" value="C:actin cytoskeleton"/>
    <property type="evidence" value="ECO:0007669"/>
    <property type="project" value="TreeGrafter"/>
</dbReference>
<dbReference type="GO" id="GO:0005546">
    <property type="term" value="F:phosphatidylinositol-4,5-bisphosphate binding"/>
    <property type="evidence" value="ECO:0007669"/>
    <property type="project" value="TreeGrafter"/>
</dbReference>
<accession>A0A2J6TTV4</accession>
<feature type="compositionally biased region" description="Polar residues" evidence="1">
    <location>
        <begin position="623"/>
        <end position="633"/>
    </location>
</feature>
<feature type="compositionally biased region" description="Polar residues" evidence="1">
    <location>
        <begin position="922"/>
        <end position="946"/>
    </location>
</feature>
<feature type="compositionally biased region" description="Basic and acidic residues" evidence="1">
    <location>
        <begin position="98"/>
        <end position="112"/>
    </location>
</feature>
<feature type="compositionally biased region" description="Polar residues" evidence="1">
    <location>
        <begin position="160"/>
        <end position="171"/>
    </location>
</feature>
<feature type="compositionally biased region" description="Low complexity" evidence="1">
    <location>
        <begin position="407"/>
        <end position="419"/>
    </location>
</feature>
<dbReference type="PANTHER" id="PTHR11977:SF133">
    <property type="entry name" value="DUF4045 DOMAIN-CONTAINING PROTEIN"/>
    <property type="match status" value="1"/>
</dbReference>
<dbReference type="Pfam" id="PF25480">
    <property type="entry name" value="DUF7904"/>
    <property type="match status" value="1"/>
</dbReference>
<keyword evidence="5" id="KW-1185">Reference proteome</keyword>
<dbReference type="EMBL" id="KZ613743">
    <property type="protein sequence ID" value="PMD66450.1"/>
    <property type="molecule type" value="Genomic_DNA"/>
</dbReference>
<dbReference type="InterPro" id="IPR029006">
    <property type="entry name" value="ADF-H/Gelsolin-like_dom_sf"/>
</dbReference>
<feature type="compositionally biased region" description="Polar residues" evidence="1">
    <location>
        <begin position="423"/>
        <end position="459"/>
    </location>
</feature>
<feature type="region of interest" description="Disordered" evidence="1">
    <location>
        <begin position="1092"/>
        <end position="1111"/>
    </location>
</feature>
<feature type="compositionally biased region" description="Basic and acidic residues" evidence="1">
    <location>
        <begin position="263"/>
        <end position="276"/>
    </location>
</feature>
<feature type="compositionally biased region" description="Polar residues" evidence="1">
    <location>
        <begin position="552"/>
        <end position="561"/>
    </location>
</feature>
<dbReference type="InterPro" id="IPR057226">
    <property type="entry name" value="DUF7904"/>
</dbReference>
<feature type="region of interest" description="Disordered" evidence="1">
    <location>
        <begin position="1"/>
        <end position="673"/>
    </location>
</feature>
<dbReference type="Pfam" id="PF13254">
    <property type="entry name" value="DUF4045"/>
    <property type="match status" value="1"/>
</dbReference>
<dbReference type="GO" id="GO:0051016">
    <property type="term" value="P:barbed-end actin filament capping"/>
    <property type="evidence" value="ECO:0007669"/>
    <property type="project" value="TreeGrafter"/>
</dbReference>
<name>A0A2J6TTV4_9HELO</name>
<feature type="compositionally biased region" description="Polar residues" evidence="1">
    <location>
        <begin position="595"/>
        <end position="612"/>
    </location>
</feature>
<feature type="compositionally biased region" description="Polar residues" evidence="1">
    <location>
        <begin position="889"/>
        <end position="909"/>
    </location>
</feature>
<feature type="compositionally biased region" description="Polar residues" evidence="1">
    <location>
        <begin position="1095"/>
        <end position="1104"/>
    </location>
</feature>
<gene>
    <name evidence="4" type="ORF">K444DRAFT_606739</name>
</gene>
<dbReference type="Gene3D" id="3.40.20.10">
    <property type="entry name" value="Severin"/>
    <property type="match status" value="3"/>
</dbReference>
<dbReference type="InterPro" id="IPR025118">
    <property type="entry name" value="DUF4045"/>
</dbReference>
<organism evidence="4 5">
    <name type="scientific">Hyaloscypha bicolor E</name>
    <dbReference type="NCBI Taxonomy" id="1095630"/>
    <lineage>
        <taxon>Eukaryota</taxon>
        <taxon>Fungi</taxon>
        <taxon>Dikarya</taxon>
        <taxon>Ascomycota</taxon>
        <taxon>Pezizomycotina</taxon>
        <taxon>Leotiomycetes</taxon>
        <taxon>Helotiales</taxon>
        <taxon>Hyaloscyphaceae</taxon>
        <taxon>Hyaloscypha</taxon>
        <taxon>Hyaloscypha bicolor</taxon>
    </lineage>
</organism>
<feature type="compositionally biased region" description="Basic and acidic residues" evidence="1">
    <location>
        <begin position="613"/>
        <end position="622"/>
    </location>
</feature>
<feature type="compositionally biased region" description="Polar residues" evidence="1">
    <location>
        <begin position="794"/>
        <end position="809"/>
    </location>
</feature>
<feature type="compositionally biased region" description="Polar residues" evidence="1">
    <location>
        <begin position="387"/>
        <end position="400"/>
    </location>
</feature>
<dbReference type="GO" id="GO:0005737">
    <property type="term" value="C:cytoplasm"/>
    <property type="evidence" value="ECO:0007669"/>
    <property type="project" value="TreeGrafter"/>
</dbReference>
<dbReference type="PANTHER" id="PTHR11977">
    <property type="entry name" value="VILLIN"/>
    <property type="match status" value="1"/>
</dbReference>
<dbReference type="OrthoDB" id="6375767at2759"/>
<feature type="compositionally biased region" description="Pro residues" evidence="1">
    <location>
        <begin position="1153"/>
        <end position="1167"/>
    </location>
</feature>
<evidence type="ECO:0000313" key="5">
    <source>
        <dbReference type="Proteomes" id="UP000235371"/>
    </source>
</evidence>
<proteinExistence type="predicted"/>
<dbReference type="Proteomes" id="UP000235371">
    <property type="component" value="Unassembled WGS sequence"/>
</dbReference>
<feature type="compositionally biased region" description="Basic and acidic residues" evidence="1">
    <location>
        <begin position="15"/>
        <end position="58"/>
    </location>
</feature>
<dbReference type="GO" id="GO:0051015">
    <property type="term" value="F:actin filament binding"/>
    <property type="evidence" value="ECO:0007669"/>
    <property type="project" value="InterPro"/>
</dbReference>
<feature type="compositionally biased region" description="Polar residues" evidence="1">
    <location>
        <begin position="839"/>
        <end position="873"/>
    </location>
</feature>
<evidence type="ECO:0008006" key="6">
    <source>
        <dbReference type="Google" id="ProtNLM"/>
    </source>
</evidence>
<feature type="compositionally biased region" description="Polar residues" evidence="1">
    <location>
        <begin position="60"/>
        <end position="92"/>
    </location>
</feature>
<feature type="compositionally biased region" description="Basic and acidic residues" evidence="1">
    <location>
        <begin position="129"/>
        <end position="139"/>
    </location>
</feature>
<feature type="compositionally biased region" description="Polar residues" evidence="1">
    <location>
        <begin position="115"/>
        <end position="124"/>
    </location>
</feature>
<feature type="region of interest" description="Disordered" evidence="1">
    <location>
        <begin position="1126"/>
        <end position="1186"/>
    </location>
</feature>
<feature type="compositionally biased region" description="Basic and acidic residues" evidence="1">
    <location>
        <begin position="1060"/>
        <end position="1071"/>
    </location>
</feature>
<evidence type="ECO:0000259" key="3">
    <source>
        <dbReference type="Pfam" id="PF25480"/>
    </source>
</evidence>
<evidence type="ECO:0000313" key="4">
    <source>
        <dbReference type="EMBL" id="PMD66450.1"/>
    </source>
</evidence>
<dbReference type="InterPro" id="IPR007122">
    <property type="entry name" value="Villin/Gelsolin"/>
</dbReference>
<sequence>MSGPTATDSGEDVNDFLKRIKELGDRRDQEDEERNKRLEEEILQGRKERQARRAERARSISPTKSSPANTPTVSRISAAQASGIFQSLSPQINPECASESRRDTAVGDEMDRLAGTTNSPTKENTAPFDEERVISESDLIRNISVKASPSNAMPSRDSRLSWQRRPNSQSPDRPRSRPLSMVAAENAARSPRATPEPASTAEPTLSREEISQSLASKDPAWFRQTADRGLNSKAYRRNQVEDEDRSDHGSNSSRVQMPGMGRESSEPERAIDEPMDRSSSPSRSSAGVGSGSKASYQASPRVSGGIGSPLTLTPAQKLEPPGDSNSESRNLAMSPSQGRISPERLERPASPTKGMGGFVQSAIMKRSDSVKRWSVQSPAGLTRGDSIASNRSSQDHSSNMALGGVNSAGSSRPSSLSRDNSPHPNSRPVSSHSNNTITQERPGTSSSMKSCITASTASDTFAKPSLPASRTQTPLETRIDQENASTETPTRAETTPPTSPSKTMDPRRWSPTKSSWLESALNKPESPKPKPKAAPPSQQPAWMSEINKAKQKSNADLSRSPPTGPKHEVSIGGLMRSPPPGGLAKPLSIGGLPTGFSSGAITRNRLDSTASQESKDSTKSNDVDNTAASTTLPISKPSPAAGKVKPNTPPRKDFRANLKARQAPSESTSIEPEFKNVFGQLRRTKTQNYVAPDELKNNITRGKAALNITGGPKKTERKDDFKEAILKKKEDFKRAQLEGKGVTRSESSASHDSDIPEALAKRRALGRSGSIAAEADPVTSNLATKESKTEESAKASTFVNEKSASSQFQPKEPAGGKLAGRLNPGLAGLLARGPPSMANDPSQSSSPFSQRTVSMSTSTSNTEAPDSGPQLTHMTKGRARGPRRKAPSSALSATMASDETKPTSMTSEDLTPKPPRIETRTFSKPSENVPAKQQTDAENPVSQPSSPRKLDMKRRSQFLQEAPDMNGAESKPEVSEPLSPTKLNFRETPMKLPETKSDTKVTSPTKPKPSTPVKSPSLLSKEKVSFPLQSEETTKVRPSLMTFAKSDMVESSCAGPVDPKTPRRNVDDLESSKASYKDSAVSVKYAAALWDRPSPTKTTGNQPRARSPIKLPTHDDEKAAMIDAGLRPTNPVKGGSIGLGIQSTRDARATRPLPTPPTKSPLSPPPSAGLMPSIAPTKSNDSPVPQTSEASKLLVDFFRDNKSSIQYKVDTAAVLTSRPDQRGNIKTLQSTLYQLSPDGKKQQVPNHQERILFEGNLYLCFHTFSNAAGKKATEFYFWIGDEVLDRTVEEAEVFAQKEARSAGGKLIKICQGKETPEFFHALGGIIIVRRGSANRYDSLAPHILCCRKHLGQIVFDEVDFLPSSLCSGFPYLISTQSGKSYLWKGKGSGIEELSCARLIGMDFGLTGEIEEVEDGKEPASFLQMFVGKAHDTAIPKSADHWRLKPNYTKYSTRLFRSHSSAKEQITEISPFCIHDLEPESIYILDAFFEIYILVGSMAQSQFSAFQHSLMFAQEYGILAAGMEDRPFVPVTTIVLGGVPKDMRAVFRKWKDALSPTEMKAMGTPLQRGRSLRVVPLTAALEATRN</sequence>
<feature type="domain" description="DUF7904" evidence="3">
    <location>
        <begin position="1232"/>
        <end position="1330"/>
    </location>
</feature>
<evidence type="ECO:0000259" key="2">
    <source>
        <dbReference type="Pfam" id="PF13254"/>
    </source>
</evidence>
<feature type="compositionally biased region" description="Polar residues" evidence="1">
    <location>
        <begin position="1176"/>
        <end position="1186"/>
    </location>
</feature>
<feature type="compositionally biased region" description="Low complexity" evidence="1">
    <location>
        <begin position="277"/>
        <end position="295"/>
    </location>
</feature>
<dbReference type="STRING" id="1095630.A0A2J6TTV4"/>
<feature type="compositionally biased region" description="Basic and acidic residues" evidence="1">
    <location>
        <begin position="984"/>
        <end position="999"/>
    </location>
</feature>
<protein>
    <recommendedName>
        <fullName evidence="6">DUF4045 domain-containing protein</fullName>
    </recommendedName>
</protein>
<feature type="compositionally biased region" description="Low complexity" evidence="1">
    <location>
        <begin position="484"/>
        <end position="496"/>
    </location>
</feature>
<dbReference type="GeneID" id="36587123"/>
<feature type="region of interest" description="Disordered" evidence="1">
    <location>
        <begin position="728"/>
        <end position="1077"/>
    </location>
</feature>
<evidence type="ECO:0000256" key="1">
    <source>
        <dbReference type="SAM" id="MobiDB-lite"/>
    </source>
</evidence>
<dbReference type="InParanoid" id="A0A2J6TTV4"/>
<feature type="compositionally biased region" description="Basic and acidic residues" evidence="1">
    <location>
        <begin position="728"/>
        <end position="754"/>
    </location>
</feature>
<feature type="compositionally biased region" description="Basic residues" evidence="1">
    <location>
        <begin position="875"/>
        <end position="886"/>
    </location>
</feature>
<reference evidence="4 5" key="1">
    <citation type="submission" date="2016-04" db="EMBL/GenBank/DDBJ databases">
        <title>A degradative enzymes factory behind the ericoid mycorrhizal symbiosis.</title>
        <authorList>
            <consortium name="DOE Joint Genome Institute"/>
            <person name="Martino E."/>
            <person name="Morin E."/>
            <person name="Grelet G."/>
            <person name="Kuo A."/>
            <person name="Kohler A."/>
            <person name="Daghino S."/>
            <person name="Barry K."/>
            <person name="Choi C."/>
            <person name="Cichocki N."/>
            <person name="Clum A."/>
            <person name="Copeland A."/>
            <person name="Hainaut M."/>
            <person name="Haridas S."/>
            <person name="Labutti K."/>
            <person name="Lindquist E."/>
            <person name="Lipzen A."/>
            <person name="Khouja H.-R."/>
            <person name="Murat C."/>
            <person name="Ohm R."/>
            <person name="Olson A."/>
            <person name="Spatafora J."/>
            <person name="Veneault-Fourrey C."/>
            <person name="Henrissat B."/>
            <person name="Grigoriev I."/>
            <person name="Martin F."/>
            <person name="Perotto S."/>
        </authorList>
    </citation>
    <scope>NUCLEOTIDE SEQUENCE [LARGE SCALE GENOMIC DNA]</scope>
    <source>
        <strain evidence="4 5">E</strain>
    </source>
</reference>
<feature type="domain" description="DUF4045" evidence="2">
    <location>
        <begin position="11"/>
        <end position="732"/>
    </location>
</feature>
<dbReference type="SUPFAM" id="SSF55753">
    <property type="entry name" value="Actin depolymerizing proteins"/>
    <property type="match status" value="3"/>
</dbReference>